<evidence type="ECO:0000313" key="1">
    <source>
        <dbReference type="EMBL" id="MBP1046318.1"/>
    </source>
</evidence>
<gene>
    <name evidence="1" type="ORF">I6N96_08475</name>
</gene>
<protein>
    <submittedName>
        <fullName evidence="1">Uncharacterized protein</fullName>
    </submittedName>
</protein>
<dbReference type="RefSeq" id="WP_209557131.1">
    <property type="nucleotide sequence ID" value="NZ_JAEDXU010000003.1"/>
</dbReference>
<accession>A0ABS4CIP7</accession>
<reference evidence="1 2" key="1">
    <citation type="submission" date="2020-12" db="EMBL/GenBank/DDBJ databases">
        <title>Vagococcus allomyrinae sp. nov. and Enterococcus lavae sp. nov., isolated from the larvae of Allomyrina dichotoma.</title>
        <authorList>
            <person name="Lee S.D."/>
        </authorList>
    </citation>
    <scope>NUCLEOTIDE SEQUENCE [LARGE SCALE GENOMIC DNA]</scope>
    <source>
        <strain evidence="1 2">BWM-S5</strain>
    </source>
</reference>
<sequence>MSIEHKIGDYLYKNGDIYKIIPHWDDFIAPGLLSVFLQESTGKIYRSPYLIDKNDASYSLATVEQMKNFDLAEKRTDDY</sequence>
<keyword evidence="2" id="KW-1185">Reference proteome</keyword>
<dbReference type="EMBL" id="JAEDXU010000003">
    <property type="protein sequence ID" value="MBP1046318.1"/>
    <property type="molecule type" value="Genomic_DNA"/>
</dbReference>
<proteinExistence type="predicted"/>
<dbReference type="Proteomes" id="UP000673375">
    <property type="component" value="Unassembled WGS sequence"/>
</dbReference>
<comment type="caution">
    <text evidence="1">The sequence shown here is derived from an EMBL/GenBank/DDBJ whole genome shotgun (WGS) entry which is preliminary data.</text>
</comment>
<evidence type="ECO:0000313" key="2">
    <source>
        <dbReference type="Proteomes" id="UP000673375"/>
    </source>
</evidence>
<name>A0ABS4CIP7_9ENTE</name>
<organism evidence="1 2">
    <name type="scientific">Enterococcus larvae</name>
    <dbReference type="NCBI Taxonomy" id="2794352"/>
    <lineage>
        <taxon>Bacteria</taxon>
        <taxon>Bacillati</taxon>
        <taxon>Bacillota</taxon>
        <taxon>Bacilli</taxon>
        <taxon>Lactobacillales</taxon>
        <taxon>Enterococcaceae</taxon>
        <taxon>Enterococcus</taxon>
    </lineage>
</organism>